<feature type="compositionally biased region" description="Basic and acidic residues" evidence="2">
    <location>
        <begin position="313"/>
        <end position="331"/>
    </location>
</feature>
<comment type="similarity">
    <text evidence="1">Belongs to the CFAP97 family.</text>
</comment>
<reference evidence="4" key="1">
    <citation type="submission" date="2025-08" db="UniProtKB">
        <authorList>
            <consortium name="RefSeq"/>
        </authorList>
    </citation>
    <scope>IDENTIFICATION</scope>
    <source>
        <tissue evidence="4">Whole organism</tissue>
    </source>
</reference>
<protein>
    <submittedName>
        <fullName evidence="4">Uncharacterized protein LOC108673075</fullName>
    </submittedName>
</protein>
<dbReference type="GeneID" id="108673075"/>
<sequence length="415" mass="46543">MLTLREAVIEQPFRDRRYRQHRRKVASAAPRIDARTPPRFPHVRLKLRQQRIEEERQRAIEQENIRLAHRMAHIMRGELHDFFGYRCDSQRGIVQWPRGHGRGVRGSGGTRGPTSALSNAPSAKHKSRNAEAGKPSSAAYNRLIQHRAPLGRVRVPRVGSTQRCPTPPLPHPRGTQHYRALSPLLTAMEGLSVREQLEPLVLLTGDSRPDSGDCRRRPPQRTREELLLLHQTASQFKQPEPCQQTLETESDSIAAKHGTWTESKYSDEKNHEDHEQGCCIEEHETTANTNTEAKQPHSVTTIDPNAMAVSGGDKGKIETTRIISKPKDADTSPRQGESYENADSYDDSSFGKVESQEGKTIRQSSSEHTSEMQGTIASCSTSDYSAIARSLPVDSSSENGRSDKSEDEDSTDFYK</sequence>
<keyword evidence="3" id="KW-1185">Reference proteome</keyword>
<dbReference type="PANTHER" id="PTHR33768:SF3">
    <property type="entry name" value="MIP11318P"/>
    <property type="match status" value="1"/>
</dbReference>
<dbReference type="InterPro" id="IPR038792">
    <property type="entry name" value="CFAP97D1/2"/>
</dbReference>
<evidence type="ECO:0000313" key="4">
    <source>
        <dbReference type="RefSeq" id="XP_047735950.1"/>
    </source>
</evidence>
<feature type="compositionally biased region" description="Acidic residues" evidence="2">
    <location>
        <begin position="405"/>
        <end position="415"/>
    </location>
</feature>
<evidence type="ECO:0000256" key="2">
    <source>
        <dbReference type="SAM" id="MobiDB-lite"/>
    </source>
</evidence>
<proteinExistence type="inferred from homology"/>
<dbReference type="RefSeq" id="XP_047735950.1">
    <property type="nucleotide sequence ID" value="XM_047879994.1"/>
</dbReference>
<dbReference type="AlphaFoldDB" id="A0A979FGA4"/>
<dbReference type="Proteomes" id="UP000694843">
    <property type="component" value="Unplaced"/>
</dbReference>
<feature type="region of interest" description="Disordered" evidence="2">
    <location>
        <begin position="96"/>
        <end position="135"/>
    </location>
</feature>
<accession>A0A979FGA4</accession>
<name>A0A979FGA4_HYAAZ</name>
<feature type="compositionally biased region" description="Polar residues" evidence="2">
    <location>
        <begin position="361"/>
        <end position="384"/>
    </location>
</feature>
<dbReference type="OrthoDB" id="2163395at2759"/>
<feature type="region of interest" description="Disordered" evidence="2">
    <location>
        <begin position="287"/>
        <end position="415"/>
    </location>
</feature>
<evidence type="ECO:0000256" key="1">
    <source>
        <dbReference type="ARBA" id="ARBA00008315"/>
    </source>
</evidence>
<organism evidence="3 4">
    <name type="scientific">Hyalella azteca</name>
    <name type="common">Amphipod</name>
    <dbReference type="NCBI Taxonomy" id="294128"/>
    <lineage>
        <taxon>Eukaryota</taxon>
        <taxon>Metazoa</taxon>
        <taxon>Ecdysozoa</taxon>
        <taxon>Arthropoda</taxon>
        <taxon>Crustacea</taxon>
        <taxon>Multicrustacea</taxon>
        <taxon>Malacostraca</taxon>
        <taxon>Eumalacostraca</taxon>
        <taxon>Peracarida</taxon>
        <taxon>Amphipoda</taxon>
        <taxon>Senticaudata</taxon>
        <taxon>Talitrida</taxon>
        <taxon>Talitroidea</taxon>
        <taxon>Hyalellidae</taxon>
        <taxon>Hyalella</taxon>
    </lineage>
</organism>
<dbReference type="PANTHER" id="PTHR33768">
    <property type="entry name" value="MIP11318P"/>
    <property type="match status" value="1"/>
</dbReference>
<evidence type="ECO:0000313" key="3">
    <source>
        <dbReference type="Proteomes" id="UP000694843"/>
    </source>
</evidence>
<dbReference type="KEGG" id="hazt:108673075"/>
<dbReference type="InterPro" id="IPR029488">
    <property type="entry name" value="Hmw/CFAP97"/>
</dbReference>
<gene>
    <name evidence="4" type="primary">LOC108673075</name>
</gene>
<dbReference type="Pfam" id="PF13879">
    <property type="entry name" value="Hmw_CFAP97"/>
    <property type="match status" value="1"/>
</dbReference>